<dbReference type="EMBL" id="JBAKFM010000003">
    <property type="protein sequence ID" value="MEX0469573.1"/>
    <property type="molecule type" value="Genomic_DNA"/>
</dbReference>
<dbReference type="InterPro" id="IPR003488">
    <property type="entry name" value="DprA"/>
</dbReference>
<evidence type="ECO:0000256" key="1">
    <source>
        <dbReference type="ARBA" id="ARBA00006525"/>
    </source>
</evidence>
<keyword evidence="5" id="KW-1185">Reference proteome</keyword>
<dbReference type="PANTHER" id="PTHR43022">
    <property type="entry name" value="PROTEIN SMF"/>
    <property type="match status" value="1"/>
</dbReference>
<gene>
    <name evidence="4" type="primary">dprA</name>
    <name evidence="4" type="ORF">V6X73_07525</name>
</gene>
<proteinExistence type="inferred from homology"/>
<comment type="caution">
    <text evidence="4">The sequence shown here is derived from an EMBL/GenBank/DDBJ whole genome shotgun (WGS) entry which is preliminary data.</text>
</comment>
<dbReference type="Gene3D" id="1.10.10.10">
    <property type="entry name" value="Winged helix-like DNA-binding domain superfamily/Winged helix DNA-binding domain"/>
    <property type="match status" value="1"/>
</dbReference>
<evidence type="ECO:0000259" key="3">
    <source>
        <dbReference type="Pfam" id="PF17782"/>
    </source>
</evidence>
<feature type="domain" description="DprA winged helix" evidence="3">
    <location>
        <begin position="322"/>
        <end position="373"/>
    </location>
</feature>
<evidence type="ECO:0000259" key="2">
    <source>
        <dbReference type="Pfam" id="PF02481"/>
    </source>
</evidence>
<protein>
    <submittedName>
        <fullName evidence="4">DNA-processing protein DprA</fullName>
    </submittedName>
</protein>
<name>A0ABV3TD81_9GAMM</name>
<dbReference type="InterPro" id="IPR036388">
    <property type="entry name" value="WH-like_DNA-bd_sf"/>
</dbReference>
<feature type="domain" description="Smf/DprA SLOG" evidence="2">
    <location>
        <begin position="82"/>
        <end position="290"/>
    </location>
</feature>
<dbReference type="PANTHER" id="PTHR43022:SF1">
    <property type="entry name" value="PROTEIN SMF"/>
    <property type="match status" value="1"/>
</dbReference>
<sequence length="384" mass="40429">MDLDELRPWLTTWRLPGIGPVAFQTILEAFGEPAAYLAATPPEGRRRGLDEKIAEAVAGQQAVQAGVDQDLAWLEAADDRHILTLADPAYPAQLRHIADPPAVLFVRGRLEALGEPQLAMVGTRNASQSGSDTAADFARHLAATGLVITSGLALGIDAVAHRGALDAGGQTIAVMGTGPERLYPRDNHGLAHAIAEQGAVITEMPTGTPMDRGLFPRRNRLISGLSVGVLVVEAGAQSGALQTSQRAVEQNREVFAIPGSIHSPLARGCNQLIQNGAKLVTAAQDVVDELRHVQGVDLQKTAAADALAIDASAAGGGDWIDEDPAYGALLDAMGYDPIGFDILAERVGLTPDILSSMLLSLEMYGYVESSHGGRYTRIRHRAGG</sequence>
<dbReference type="RefSeq" id="WP_367959097.1">
    <property type="nucleotide sequence ID" value="NZ_JBAKFK010000003.1"/>
</dbReference>
<dbReference type="Proteomes" id="UP001556709">
    <property type="component" value="Unassembled WGS sequence"/>
</dbReference>
<dbReference type="SUPFAM" id="SSF102405">
    <property type="entry name" value="MCP/YpsA-like"/>
    <property type="match status" value="1"/>
</dbReference>
<reference evidence="4 5" key="1">
    <citation type="submission" date="2024-02" db="EMBL/GenBank/DDBJ databases">
        <title>New especies of Spiribacter isolated from saline water.</title>
        <authorList>
            <person name="Leon M.J."/>
            <person name="De La Haba R."/>
            <person name="Sanchez-Porro C."/>
            <person name="Ventosa A."/>
        </authorList>
    </citation>
    <scope>NUCLEOTIDE SEQUENCE [LARGE SCALE GENOMIC DNA]</scope>
    <source>
        <strain evidence="5">ag22IC6-390</strain>
    </source>
</reference>
<dbReference type="NCBIfam" id="TIGR00732">
    <property type="entry name" value="dprA"/>
    <property type="match status" value="1"/>
</dbReference>
<dbReference type="Pfam" id="PF02481">
    <property type="entry name" value="DNA_processg_A"/>
    <property type="match status" value="1"/>
</dbReference>
<dbReference type="InterPro" id="IPR057666">
    <property type="entry name" value="DrpA_SLOG"/>
</dbReference>
<accession>A0ABV3TD81</accession>
<organism evidence="4 5">
    <name type="scientific">Spiribacter pallidus</name>
    <dbReference type="NCBI Taxonomy" id="1987936"/>
    <lineage>
        <taxon>Bacteria</taxon>
        <taxon>Pseudomonadati</taxon>
        <taxon>Pseudomonadota</taxon>
        <taxon>Gammaproteobacteria</taxon>
        <taxon>Chromatiales</taxon>
        <taxon>Ectothiorhodospiraceae</taxon>
        <taxon>Spiribacter</taxon>
    </lineage>
</organism>
<evidence type="ECO:0000313" key="4">
    <source>
        <dbReference type="EMBL" id="MEX0469573.1"/>
    </source>
</evidence>
<dbReference type="InterPro" id="IPR041614">
    <property type="entry name" value="DprA_WH"/>
</dbReference>
<dbReference type="Gene3D" id="3.40.50.450">
    <property type="match status" value="1"/>
</dbReference>
<evidence type="ECO:0000313" key="5">
    <source>
        <dbReference type="Proteomes" id="UP001556709"/>
    </source>
</evidence>
<comment type="similarity">
    <text evidence="1">Belongs to the DprA/Smf family.</text>
</comment>
<dbReference type="Pfam" id="PF17782">
    <property type="entry name" value="WHD_DprA"/>
    <property type="match status" value="1"/>
</dbReference>